<keyword evidence="11" id="KW-0808">Transferase</keyword>
<protein>
    <submittedName>
        <fullName evidence="16">Retrovirus-related pol polyprotein</fullName>
    </submittedName>
</protein>
<evidence type="ECO:0000256" key="11">
    <source>
        <dbReference type="ARBA" id="ARBA00022932"/>
    </source>
</evidence>
<keyword evidence="9" id="KW-0229">DNA integration</keyword>
<dbReference type="GO" id="GO:0003723">
    <property type="term" value="F:RNA binding"/>
    <property type="evidence" value="ECO:0007669"/>
    <property type="project" value="UniProtKB-KW"/>
</dbReference>
<keyword evidence="12" id="KW-0233">DNA recombination</keyword>
<evidence type="ECO:0000256" key="2">
    <source>
        <dbReference type="ARBA" id="ARBA00022695"/>
    </source>
</evidence>
<organism evidence="16 17">
    <name type="scientific">Lentinula edodes</name>
    <name type="common">Shiitake mushroom</name>
    <name type="synonym">Lentinus edodes</name>
    <dbReference type="NCBI Taxonomy" id="5353"/>
    <lineage>
        <taxon>Eukaryota</taxon>
        <taxon>Fungi</taxon>
        <taxon>Dikarya</taxon>
        <taxon>Basidiomycota</taxon>
        <taxon>Agaricomycotina</taxon>
        <taxon>Agaricomycetes</taxon>
        <taxon>Agaricomycetidae</taxon>
        <taxon>Agaricales</taxon>
        <taxon>Marasmiineae</taxon>
        <taxon>Omphalotaceae</taxon>
        <taxon>Lentinula</taxon>
    </lineage>
</organism>
<keyword evidence="10" id="KW-0695">RNA-directed DNA polymerase</keyword>
<reference evidence="16 17" key="2">
    <citation type="submission" date="2017-02" db="EMBL/GenBank/DDBJ databases">
        <title>A genome survey and senescence transcriptome analysis in Lentinula edodes.</title>
        <authorList>
            <person name="Sakamoto Y."/>
            <person name="Nakade K."/>
            <person name="Sato S."/>
            <person name="Yoshida Y."/>
            <person name="Miyazaki K."/>
            <person name="Natsume S."/>
            <person name="Konno N."/>
        </authorList>
    </citation>
    <scope>NUCLEOTIDE SEQUENCE [LARGE SCALE GENOMIC DNA]</scope>
    <source>
        <strain evidence="16 17">NBRC 111202</strain>
    </source>
</reference>
<keyword evidence="5" id="KW-0255">Endonuclease</keyword>
<dbReference type="GO" id="GO:0005634">
    <property type="term" value="C:nucleus"/>
    <property type="evidence" value="ECO:0007669"/>
    <property type="project" value="UniProtKB-ARBA"/>
</dbReference>
<evidence type="ECO:0000256" key="10">
    <source>
        <dbReference type="ARBA" id="ARBA00022918"/>
    </source>
</evidence>
<dbReference type="Pfam" id="PF25597">
    <property type="entry name" value="SH3_retrovirus"/>
    <property type="match status" value="1"/>
</dbReference>
<comment type="catalytic activity">
    <reaction evidence="13">
        <text>DNA(n) + a 2'-deoxyribonucleoside 5'-triphosphate = DNA(n+1) + diphosphate</text>
        <dbReference type="Rhea" id="RHEA:22508"/>
        <dbReference type="Rhea" id="RHEA-COMP:17339"/>
        <dbReference type="Rhea" id="RHEA-COMP:17340"/>
        <dbReference type="ChEBI" id="CHEBI:33019"/>
        <dbReference type="ChEBI" id="CHEBI:61560"/>
        <dbReference type="ChEBI" id="CHEBI:173112"/>
        <dbReference type="EC" id="2.7.7.49"/>
    </reaction>
</comment>
<keyword evidence="4" id="KW-0479">Metal-binding</keyword>
<keyword evidence="17" id="KW-1185">Reference proteome</keyword>
<keyword evidence="6" id="KW-0378">Hydrolase</keyword>
<keyword evidence="3" id="KW-0540">Nuclease</keyword>
<dbReference type="Proteomes" id="UP000188533">
    <property type="component" value="Unassembled WGS sequence"/>
</dbReference>
<dbReference type="Gene3D" id="3.30.420.10">
    <property type="entry name" value="Ribonuclease H-like superfamily/Ribonuclease H"/>
    <property type="match status" value="1"/>
</dbReference>
<evidence type="ECO:0000256" key="8">
    <source>
        <dbReference type="ARBA" id="ARBA00022884"/>
    </source>
</evidence>
<evidence type="ECO:0000256" key="13">
    <source>
        <dbReference type="ARBA" id="ARBA00048173"/>
    </source>
</evidence>
<keyword evidence="2" id="KW-0548">Nucleotidyltransferase</keyword>
<evidence type="ECO:0000256" key="5">
    <source>
        <dbReference type="ARBA" id="ARBA00022759"/>
    </source>
</evidence>
<evidence type="ECO:0000259" key="15">
    <source>
        <dbReference type="PROSITE" id="PS50994"/>
    </source>
</evidence>
<gene>
    <name evidence="16" type="ORF">LENED_002161</name>
</gene>
<dbReference type="PANTHER" id="PTHR42648:SF11">
    <property type="entry name" value="TRANSPOSON TY4-P GAG-POL POLYPROTEIN"/>
    <property type="match status" value="1"/>
</dbReference>
<dbReference type="InterPro" id="IPR039537">
    <property type="entry name" value="Retrotran_Ty1/copia-like"/>
</dbReference>
<dbReference type="GO" id="GO:0003887">
    <property type="term" value="F:DNA-directed DNA polymerase activity"/>
    <property type="evidence" value="ECO:0007669"/>
    <property type="project" value="UniProtKB-KW"/>
</dbReference>
<evidence type="ECO:0000256" key="7">
    <source>
        <dbReference type="ARBA" id="ARBA00022842"/>
    </source>
</evidence>
<dbReference type="PROSITE" id="PS50994">
    <property type="entry name" value="INTEGRASE"/>
    <property type="match status" value="1"/>
</dbReference>
<keyword evidence="8" id="KW-0694">RNA-binding</keyword>
<evidence type="ECO:0000256" key="1">
    <source>
        <dbReference type="ARBA" id="ARBA00022578"/>
    </source>
</evidence>
<dbReference type="InterPro" id="IPR001584">
    <property type="entry name" value="Integrase_cat-core"/>
</dbReference>
<proteinExistence type="predicted"/>
<reference evidence="16 17" key="1">
    <citation type="submission" date="2016-08" db="EMBL/GenBank/DDBJ databases">
        <authorList>
            <consortium name="Lentinula edodes genome sequencing consortium"/>
            <person name="Sakamoto Y."/>
            <person name="Nakade K."/>
            <person name="Sato S."/>
            <person name="Yoshida Y."/>
            <person name="Miyazaki K."/>
            <person name="Natsume S."/>
            <person name="Konno N."/>
        </authorList>
    </citation>
    <scope>NUCLEOTIDE SEQUENCE [LARGE SCALE GENOMIC DNA]</scope>
    <source>
        <strain evidence="16 17">NBRC 111202</strain>
    </source>
</reference>
<dbReference type="InterPro" id="IPR012337">
    <property type="entry name" value="RNaseH-like_sf"/>
</dbReference>
<keyword evidence="7" id="KW-0460">Magnesium</keyword>
<dbReference type="GO" id="GO:0016787">
    <property type="term" value="F:hydrolase activity"/>
    <property type="evidence" value="ECO:0007669"/>
    <property type="project" value="UniProtKB-KW"/>
</dbReference>
<dbReference type="GO" id="GO:0004519">
    <property type="term" value="F:endonuclease activity"/>
    <property type="evidence" value="ECO:0007669"/>
    <property type="project" value="UniProtKB-KW"/>
</dbReference>
<dbReference type="InterPro" id="IPR036397">
    <property type="entry name" value="RNaseH_sf"/>
</dbReference>
<keyword evidence="1" id="KW-0815">Transposition</keyword>
<comment type="catalytic activity">
    <reaction evidence="14">
        <text>DNA(n) + a 2'-deoxyribonucleoside 5'-triphosphate = DNA(n+1) + diphosphate</text>
        <dbReference type="Rhea" id="RHEA:22508"/>
        <dbReference type="Rhea" id="RHEA-COMP:17339"/>
        <dbReference type="Rhea" id="RHEA-COMP:17340"/>
        <dbReference type="ChEBI" id="CHEBI:33019"/>
        <dbReference type="ChEBI" id="CHEBI:61560"/>
        <dbReference type="ChEBI" id="CHEBI:173112"/>
        <dbReference type="EC" id="2.7.7.7"/>
    </reaction>
</comment>
<sequence>MMLFSDGASSVRVPAFLKDKRKETSLKEFHRYRTMAENQTGKKLKTVRIDGGGEFDNGLMEAYCADRRITIEKITPYSSSANGMAERGNRTVIEGVRTFLGESGLPRSFWAEAAATFTYVDNFVPTARFPDHVPIKYWSCKRQDMSHLRPFGCRAWATLPESRREGKLARQAVECKLIGYMGRRGYRLWHPPSRTFMESRDV</sequence>
<dbReference type="InterPro" id="IPR057670">
    <property type="entry name" value="SH3_retrovirus"/>
</dbReference>
<dbReference type="EMBL" id="BDGU01000034">
    <property type="protein sequence ID" value="GAW00622.1"/>
    <property type="molecule type" value="Genomic_DNA"/>
</dbReference>
<dbReference type="GO" id="GO:0015074">
    <property type="term" value="P:DNA integration"/>
    <property type="evidence" value="ECO:0007669"/>
    <property type="project" value="UniProtKB-KW"/>
</dbReference>
<dbReference type="PANTHER" id="PTHR42648">
    <property type="entry name" value="TRANSPOSASE, PUTATIVE-RELATED"/>
    <property type="match status" value="1"/>
</dbReference>
<evidence type="ECO:0000256" key="4">
    <source>
        <dbReference type="ARBA" id="ARBA00022723"/>
    </source>
</evidence>
<evidence type="ECO:0000256" key="6">
    <source>
        <dbReference type="ARBA" id="ARBA00022801"/>
    </source>
</evidence>
<evidence type="ECO:0000256" key="9">
    <source>
        <dbReference type="ARBA" id="ARBA00022908"/>
    </source>
</evidence>
<dbReference type="GO" id="GO:0003964">
    <property type="term" value="F:RNA-directed DNA polymerase activity"/>
    <property type="evidence" value="ECO:0007669"/>
    <property type="project" value="UniProtKB-KW"/>
</dbReference>
<feature type="domain" description="Integrase catalytic" evidence="15">
    <location>
        <begin position="1"/>
        <end position="142"/>
    </location>
</feature>
<dbReference type="SUPFAM" id="SSF53098">
    <property type="entry name" value="Ribonuclease H-like"/>
    <property type="match status" value="1"/>
</dbReference>
<dbReference type="GO" id="GO:0032196">
    <property type="term" value="P:transposition"/>
    <property type="evidence" value="ECO:0007669"/>
    <property type="project" value="UniProtKB-KW"/>
</dbReference>
<dbReference type="AlphaFoldDB" id="A0A1Q3E056"/>
<dbReference type="GO" id="GO:0046872">
    <property type="term" value="F:metal ion binding"/>
    <property type="evidence" value="ECO:0007669"/>
    <property type="project" value="UniProtKB-KW"/>
</dbReference>
<evidence type="ECO:0000256" key="12">
    <source>
        <dbReference type="ARBA" id="ARBA00023172"/>
    </source>
</evidence>
<name>A0A1Q3E056_LENED</name>
<dbReference type="STRING" id="5353.A0A1Q3E056"/>
<accession>A0A1Q3E056</accession>
<evidence type="ECO:0000313" key="16">
    <source>
        <dbReference type="EMBL" id="GAW00622.1"/>
    </source>
</evidence>
<evidence type="ECO:0000256" key="3">
    <source>
        <dbReference type="ARBA" id="ARBA00022722"/>
    </source>
</evidence>
<keyword evidence="11" id="KW-0239">DNA-directed DNA polymerase</keyword>
<evidence type="ECO:0000256" key="14">
    <source>
        <dbReference type="ARBA" id="ARBA00049244"/>
    </source>
</evidence>
<dbReference type="GO" id="GO:0006310">
    <property type="term" value="P:DNA recombination"/>
    <property type="evidence" value="ECO:0007669"/>
    <property type="project" value="UniProtKB-KW"/>
</dbReference>
<comment type="caution">
    <text evidence="16">The sequence shown here is derived from an EMBL/GenBank/DDBJ whole genome shotgun (WGS) entry which is preliminary data.</text>
</comment>
<evidence type="ECO:0000313" key="17">
    <source>
        <dbReference type="Proteomes" id="UP000188533"/>
    </source>
</evidence>